<evidence type="ECO:0000256" key="1">
    <source>
        <dbReference type="SAM" id="Phobius"/>
    </source>
</evidence>
<name>A0ABD5VDB1_9EURY</name>
<accession>A0ABD5VDB1</accession>
<feature type="transmembrane region" description="Helical" evidence="1">
    <location>
        <begin position="59"/>
        <end position="79"/>
    </location>
</feature>
<keyword evidence="3" id="KW-1185">Reference proteome</keyword>
<dbReference type="AlphaFoldDB" id="A0ABD5VDB1"/>
<proteinExistence type="predicted"/>
<reference evidence="2 3" key="1">
    <citation type="journal article" date="2019" name="Int. J. Syst. Evol. Microbiol.">
        <title>The Global Catalogue of Microorganisms (GCM) 10K type strain sequencing project: providing services to taxonomists for standard genome sequencing and annotation.</title>
        <authorList>
            <consortium name="The Broad Institute Genomics Platform"/>
            <consortium name="The Broad Institute Genome Sequencing Center for Infectious Disease"/>
            <person name="Wu L."/>
            <person name="Ma J."/>
        </authorList>
    </citation>
    <scope>NUCLEOTIDE SEQUENCE [LARGE SCALE GENOMIC DNA]</scope>
    <source>
        <strain evidence="2 3">GX26</strain>
    </source>
</reference>
<organism evidence="2 3">
    <name type="scientific">Halorubellus litoreus</name>
    <dbReference type="NCBI Taxonomy" id="755308"/>
    <lineage>
        <taxon>Archaea</taxon>
        <taxon>Methanobacteriati</taxon>
        <taxon>Methanobacteriota</taxon>
        <taxon>Stenosarchaea group</taxon>
        <taxon>Halobacteria</taxon>
        <taxon>Halobacteriales</taxon>
        <taxon>Halorubellaceae</taxon>
        <taxon>Halorubellus</taxon>
    </lineage>
</organism>
<dbReference type="Proteomes" id="UP001596395">
    <property type="component" value="Unassembled WGS sequence"/>
</dbReference>
<sequence length="97" mass="10167">MSVLRALRTDPSVRRPAIVALALAAFVVAADRVLAAAFASDTAIAPWLPRLGTPGETAMYYLLLVRLVEAVALPAALVWTGYAYGRHTATVDGSADA</sequence>
<comment type="caution">
    <text evidence="2">The sequence shown here is derived from an EMBL/GenBank/DDBJ whole genome shotgun (WGS) entry which is preliminary data.</text>
</comment>
<keyword evidence="1" id="KW-1133">Transmembrane helix</keyword>
<protein>
    <submittedName>
        <fullName evidence="2">Uncharacterized protein</fullName>
    </submittedName>
</protein>
<evidence type="ECO:0000313" key="3">
    <source>
        <dbReference type="Proteomes" id="UP001596395"/>
    </source>
</evidence>
<evidence type="ECO:0000313" key="2">
    <source>
        <dbReference type="EMBL" id="MFC6952032.1"/>
    </source>
</evidence>
<keyword evidence="1" id="KW-0472">Membrane</keyword>
<keyword evidence="1" id="KW-0812">Transmembrane</keyword>
<dbReference type="RefSeq" id="WP_336349030.1">
    <property type="nucleotide sequence ID" value="NZ_JAZAQL010000001.1"/>
</dbReference>
<dbReference type="EMBL" id="JBHSXN010000001">
    <property type="protein sequence ID" value="MFC6952032.1"/>
    <property type="molecule type" value="Genomic_DNA"/>
</dbReference>
<gene>
    <name evidence="2" type="ORF">ACFQGB_04075</name>
</gene>